<dbReference type="FunFam" id="3.30.420.40:FF:000007">
    <property type="entry name" value="Glycerol kinase"/>
    <property type="match status" value="1"/>
</dbReference>
<comment type="catalytic activity">
    <reaction evidence="8 9">
        <text>glycerol + ATP = sn-glycerol 3-phosphate + ADP + H(+)</text>
        <dbReference type="Rhea" id="RHEA:21644"/>
        <dbReference type="ChEBI" id="CHEBI:15378"/>
        <dbReference type="ChEBI" id="CHEBI:17754"/>
        <dbReference type="ChEBI" id="CHEBI:30616"/>
        <dbReference type="ChEBI" id="CHEBI:57597"/>
        <dbReference type="ChEBI" id="CHEBI:456216"/>
        <dbReference type="EC" id="2.7.1.30"/>
    </reaction>
</comment>
<dbReference type="UniPathway" id="UPA00618">
    <property type="reaction ID" value="UER00672"/>
</dbReference>
<evidence type="ECO:0000313" key="14">
    <source>
        <dbReference type="Proteomes" id="UP000011021"/>
    </source>
</evidence>
<feature type="binding site" evidence="9">
    <location>
        <position position="21"/>
    </location>
    <ligand>
        <name>sn-glycerol 3-phosphate</name>
        <dbReference type="ChEBI" id="CHEBI:57597"/>
    </ligand>
</feature>
<evidence type="ECO:0000259" key="12">
    <source>
        <dbReference type="Pfam" id="PF02782"/>
    </source>
</evidence>
<evidence type="ECO:0000256" key="4">
    <source>
        <dbReference type="ARBA" id="ARBA00022741"/>
    </source>
</evidence>
<dbReference type="GO" id="GO:0004370">
    <property type="term" value="F:glycerol kinase activity"/>
    <property type="evidence" value="ECO:0007669"/>
    <property type="project" value="UniProtKB-UniRule"/>
</dbReference>
<gene>
    <name evidence="9 13" type="primary">glpK</name>
    <name evidence="13" type="ORF">HMPREF0551_1185</name>
</gene>
<proteinExistence type="inferred from homology"/>
<dbReference type="InterPro" id="IPR018483">
    <property type="entry name" value="Carb_kinase_FGGY_CS"/>
</dbReference>
<feature type="binding site" evidence="9">
    <location>
        <position position="252"/>
    </location>
    <ligand>
        <name>glycerol</name>
        <dbReference type="ChEBI" id="CHEBI:17754"/>
    </ligand>
</feature>
<feature type="binding site" evidence="9">
    <location>
        <position position="92"/>
    </location>
    <ligand>
        <name>sn-glycerol 3-phosphate</name>
        <dbReference type="ChEBI" id="CHEBI:57597"/>
    </ligand>
</feature>
<keyword evidence="6 9" id="KW-0319">Glycerol metabolism</keyword>
<keyword evidence="3 9" id="KW-0808">Transferase</keyword>
<dbReference type="PANTHER" id="PTHR10196">
    <property type="entry name" value="SUGAR KINASE"/>
    <property type="match status" value="1"/>
</dbReference>
<feature type="binding site" evidence="9">
    <location>
        <position position="142"/>
    </location>
    <ligand>
        <name>glycerol</name>
        <dbReference type="ChEBI" id="CHEBI:17754"/>
    </ligand>
</feature>
<evidence type="ECO:0000256" key="5">
    <source>
        <dbReference type="ARBA" id="ARBA00022777"/>
    </source>
</evidence>
<dbReference type="Gene3D" id="3.30.420.40">
    <property type="match status" value="2"/>
</dbReference>
<dbReference type="GO" id="GO:0019563">
    <property type="term" value="P:glycerol catabolic process"/>
    <property type="evidence" value="ECO:0007669"/>
    <property type="project" value="UniProtKB-UniRule"/>
</dbReference>
<dbReference type="InterPro" id="IPR018484">
    <property type="entry name" value="FGGY_N"/>
</dbReference>
<comment type="pathway">
    <text evidence="1 9">Polyol metabolism; glycerol degradation via glycerol kinase pathway; sn-glycerol 3-phosphate from glycerol: step 1/1.</text>
</comment>
<evidence type="ECO:0000256" key="10">
    <source>
        <dbReference type="RuleBase" id="RU003733"/>
    </source>
</evidence>
<feature type="binding site" evidence="9">
    <location>
        <position position="91"/>
    </location>
    <ligand>
        <name>sn-glycerol 3-phosphate</name>
        <dbReference type="ChEBI" id="CHEBI:57597"/>
    </ligand>
</feature>
<dbReference type="GO" id="GO:0006072">
    <property type="term" value="P:glycerol-3-phosphate metabolic process"/>
    <property type="evidence" value="ECO:0007669"/>
    <property type="project" value="InterPro"/>
</dbReference>
<name>E7RWX2_9BURK</name>
<dbReference type="CDD" id="cd07786">
    <property type="entry name" value="FGGY_EcGK_like"/>
    <property type="match status" value="1"/>
</dbReference>
<dbReference type="EC" id="2.7.1.30" evidence="9"/>
<sequence length="505" mass="56158">MIVWSNPMSKPRYIMALDQGTTSSRAIIFDQRGEMVSVAQRPFNQYFPKPGWVEHDGKEIWASQVAVLTEALAKSRLDAADIQAIGVTNQRETTLVWDRATGEPLYNAIVWQDRRTSRYCDEIRDEWQAKIQDKTGLVLDAYFSATKAKWILDNVEGARARAERGELCFGTVDTWLIWNFTRGKVHVTDPSNASRTMLYNIHTLDWDDELLKLFGVPRAMLPEVKSSSEVYGETSNRYTECKIPIAGIAGDQQAALFGQLCTEKGMLKNTYGTGCFLLMNTGDTPVKSANNLLTTVAWQIGGKTTYALEGGVFVGGAAIQWLRDGARLIRTSADINNLAHTVEDNGGVYFVPALTGLGAPYWDQYARGALLGITRGTTDGHIARATLEGIAFQVYDIVKAMEADAGQATSQLRVDGGASKSDYLMQTQSDLFAFDIVRPRTIETTALGAAYLAGLATGYWPSIEALHEQWQVGQVFKPKLSPERVQHMLHYWHKAVRAARHWIEE</sequence>
<reference evidence="13 14" key="1">
    <citation type="submission" date="2010-12" db="EMBL/GenBank/DDBJ databases">
        <authorList>
            <person name="Muzny D."/>
            <person name="Qin X."/>
            <person name="Deng J."/>
            <person name="Jiang H."/>
            <person name="Liu Y."/>
            <person name="Qu J."/>
            <person name="Song X.-Z."/>
            <person name="Zhang L."/>
            <person name="Thornton R."/>
            <person name="Coyle M."/>
            <person name="Francisco L."/>
            <person name="Jackson L."/>
            <person name="Javaid M."/>
            <person name="Korchina V."/>
            <person name="Kovar C."/>
            <person name="Mata R."/>
            <person name="Mathew T."/>
            <person name="Ngo R."/>
            <person name="Nguyen L."/>
            <person name="Nguyen N."/>
            <person name="Okwuonu G."/>
            <person name="Ongeri F."/>
            <person name="Pham C."/>
            <person name="Simmons D."/>
            <person name="Wilczek-Boney K."/>
            <person name="Hale W."/>
            <person name="Jakkamsetti A."/>
            <person name="Pham P."/>
            <person name="Ruth R."/>
            <person name="San Lucas F."/>
            <person name="Warren J."/>
            <person name="Zhang J."/>
            <person name="Zhao Z."/>
            <person name="Zhou C."/>
            <person name="Zhu D."/>
            <person name="Lee S."/>
            <person name="Bess C."/>
            <person name="Blankenburg K."/>
            <person name="Forbes L."/>
            <person name="Fu Q."/>
            <person name="Gubbala S."/>
            <person name="Hirani K."/>
            <person name="Jayaseelan J.C."/>
            <person name="Lara F."/>
            <person name="Munidasa M."/>
            <person name="Palculict T."/>
            <person name="Patil S."/>
            <person name="Pu L.-L."/>
            <person name="Saada N."/>
            <person name="Tang L."/>
            <person name="Weissenberger G."/>
            <person name="Zhu Y."/>
            <person name="Hemphill L."/>
            <person name="Shang Y."/>
            <person name="Youmans B."/>
            <person name="Ayvaz T."/>
            <person name="Ross M."/>
            <person name="Santibanez J."/>
            <person name="Aqrawi P."/>
            <person name="Gross S."/>
            <person name="Joshi V."/>
            <person name="Fowler G."/>
            <person name="Nazareth L."/>
            <person name="Reid J."/>
            <person name="Worley K."/>
            <person name="Petrosino J."/>
            <person name="Highlander S."/>
            <person name="Gibbs R."/>
        </authorList>
    </citation>
    <scope>NUCLEOTIDE SEQUENCE [LARGE SCALE GENOMIC DNA]</scope>
    <source>
        <strain evidence="13 14">ATCC 51599</strain>
    </source>
</reference>
<dbReference type="InterPro" id="IPR018485">
    <property type="entry name" value="FGGY_C"/>
</dbReference>
<dbReference type="AlphaFoldDB" id="E7RWX2"/>
<feature type="binding site" evidence="9">
    <location>
        <position position="91"/>
    </location>
    <ligand>
        <name>glycerol</name>
        <dbReference type="ChEBI" id="CHEBI:17754"/>
    </ligand>
</feature>
<dbReference type="PROSITE" id="PS00445">
    <property type="entry name" value="FGGY_KINASES_2"/>
    <property type="match status" value="1"/>
</dbReference>
<keyword evidence="4 9" id="KW-0547">Nucleotide-binding</keyword>
<feature type="binding site" evidence="9">
    <location>
        <position position="21"/>
    </location>
    <ligand>
        <name>ATP</name>
        <dbReference type="ChEBI" id="CHEBI:30616"/>
    </ligand>
</feature>
<comment type="similarity">
    <text evidence="2 9 10">Belongs to the FGGY kinase family.</text>
</comment>
<dbReference type="Pfam" id="PF02782">
    <property type="entry name" value="FGGY_C"/>
    <property type="match status" value="1"/>
</dbReference>
<comment type="caution">
    <text evidence="13">The sequence shown here is derived from an EMBL/GenBank/DDBJ whole genome shotgun (WGS) entry which is preliminary data.</text>
</comment>
<dbReference type="GO" id="GO:0005524">
    <property type="term" value="F:ATP binding"/>
    <property type="evidence" value="ECO:0007669"/>
    <property type="project" value="UniProtKB-UniRule"/>
</dbReference>
<feature type="binding site" evidence="9">
    <location>
        <position position="320"/>
    </location>
    <ligand>
        <name>ATP</name>
        <dbReference type="ChEBI" id="CHEBI:30616"/>
    </ligand>
</feature>
<feature type="binding site" evidence="9">
    <location>
        <position position="273"/>
    </location>
    <ligand>
        <name>ATP</name>
        <dbReference type="ChEBI" id="CHEBI:30616"/>
    </ligand>
</feature>
<dbReference type="PANTHER" id="PTHR10196:SF69">
    <property type="entry name" value="GLYCEROL KINASE"/>
    <property type="match status" value="1"/>
</dbReference>
<evidence type="ECO:0000256" key="9">
    <source>
        <dbReference type="HAMAP-Rule" id="MF_00186"/>
    </source>
</evidence>
<dbReference type="NCBIfam" id="TIGR01311">
    <property type="entry name" value="glycerol_kin"/>
    <property type="match status" value="1"/>
</dbReference>
<feature type="binding site" evidence="9">
    <location>
        <position position="316"/>
    </location>
    <ligand>
        <name>ADP</name>
        <dbReference type="ChEBI" id="CHEBI:456216"/>
    </ligand>
</feature>
<dbReference type="Pfam" id="PF00370">
    <property type="entry name" value="FGGY_N"/>
    <property type="match status" value="1"/>
</dbReference>
<dbReference type="FunFam" id="3.30.420.40:FF:000008">
    <property type="entry name" value="Glycerol kinase"/>
    <property type="match status" value="1"/>
</dbReference>
<feature type="domain" description="Carbohydrate kinase FGGY C-terminal" evidence="12">
    <location>
        <begin position="268"/>
        <end position="456"/>
    </location>
</feature>
<dbReference type="Proteomes" id="UP000011021">
    <property type="component" value="Unassembled WGS sequence"/>
</dbReference>
<feature type="binding site" evidence="9">
    <location>
        <position position="25"/>
    </location>
    <ligand>
        <name>ADP</name>
        <dbReference type="ChEBI" id="CHEBI:456216"/>
    </ligand>
</feature>
<evidence type="ECO:0000256" key="8">
    <source>
        <dbReference type="ARBA" id="ARBA00052101"/>
    </source>
</evidence>
<keyword evidence="14" id="KW-1185">Reference proteome</keyword>
<feature type="binding site" evidence="9">
    <location>
        <position position="273"/>
    </location>
    <ligand>
        <name>ADP</name>
        <dbReference type="ChEBI" id="CHEBI:456216"/>
    </ligand>
</feature>
<feature type="binding site" evidence="9">
    <location>
        <position position="21"/>
    </location>
    <ligand>
        <name>ADP</name>
        <dbReference type="ChEBI" id="CHEBI:456216"/>
    </ligand>
</feature>
<dbReference type="InterPro" id="IPR000577">
    <property type="entry name" value="Carb_kinase_FGGY"/>
</dbReference>
<organism evidence="13 14">
    <name type="scientific">Lautropia mirabilis ATCC 51599</name>
    <dbReference type="NCBI Taxonomy" id="887898"/>
    <lineage>
        <taxon>Bacteria</taxon>
        <taxon>Pseudomonadati</taxon>
        <taxon>Pseudomonadota</taxon>
        <taxon>Betaproteobacteria</taxon>
        <taxon>Burkholderiales</taxon>
        <taxon>Burkholderiaceae</taxon>
        <taxon>Lautropia</taxon>
    </lineage>
</organism>
<feature type="binding site" evidence="9">
    <location>
        <position position="316"/>
    </location>
    <ligand>
        <name>ATP</name>
        <dbReference type="ChEBI" id="CHEBI:30616"/>
    </ligand>
</feature>
<evidence type="ECO:0000259" key="11">
    <source>
        <dbReference type="Pfam" id="PF00370"/>
    </source>
</evidence>
<dbReference type="EMBL" id="AEQP01000004">
    <property type="protein sequence ID" value="EFV95226.1"/>
    <property type="molecule type" value="Genomic_DNA"/>
</dbReference>
<dbReference type="HAMAP" id="MF_00186">
    <property type="entry name" value="Glycerol_kin"/>
    <property type="match status" value="1"/>
</dbReference>
<accession>E7RWX2</accession>
<keyword evidence="7 9" id="KW-0067">ATP-binding</keyword>
<feature type="binding site" evidence="9">
    <location>
        <position position="251"/>
    </location>
    <ligand>
        <name>sn-glycerol 3-phosphate</name>
        <dbReference type="ChEBI" id="CHEBI:57597"/>
    </ligand>
</feature>
<evidence type="ECO:0000256" key="1">
    <source>
        <dbReference type="ARBA" id="ARBA00005190"/>
    </source>
</evidence>
<dbReference type="InterPro" id="IPR043129">
    <property type="entry name" value="ATPase_NBD"/>
</dbReference>
<dbReference type="SUPFAM" id="SSF53067">
    <property type="entry name" value="Actin-like ATPase domain"/>
    <property type="match status" value="2"/>
</dbReference>
<dbReference type="PIRSF" id="PIRSF000538">
    <property type="entry name" value="GlpK"/>
    <property type="match status" value="1"/>
</dbReference>
<feature type="binding site" evidence="9">
    <location>
        <position position="92"/>
    </location>
    <ligand>
        <name>glycerol</name>
        <dbReference type="ChEBI" id="CHEBI:17754"/>
    </ligand>
</feature>
<feature type="binding site" evidence="9">
    <location>
        <position position="251"/>
    </location>
    <ligand>
        <name>glycerol</name>
        <dbReference type="ChEBI" id="CHEBI:17754"/>
    </ligand>
</feature>
<feature type="binding site" evidence="9">
    <location>
        <position position="22"/>
    </location>
    <ligand>
        <name>ATP</name>
        <dbReference type="ChEBI" id="CHEBI:30616"/>
    </ligand>
</feature>
<feature type="binding site" evidence="9">
    <location>
        <position position="417"/>
    </location>
    <ligand>
        <name>ADP</name>
        <dbReference type="ChEBI" id="CHEBI:456216"/>
    </ligand>
</feature>
<dbReference type="InterPro" id="IPR005999">
    <property type="entry name" value="Glycerol_kin"/>
</dbReference>
<feature type="binding site" evidence="9">
    <location>
        <position position="417"/>
    </location>
    <ligand>
        <name>ATP</name>
        <dbReference type="ChEBI" id="CHEBI:30616"/>
    </ligand>
</feature>
<protein>
    <recommendedName>
        <fullName evidence="9">Glycerol kinase</fullName>
        <ecNumber evidence="9">2.7.1.30</ecNumber>
    </recommendedName>
    <alternativeName>
        <fullName evidence="9">ATP:glycerol 3-phosphotransferase</fullName>
    </alternativeName>
    <alternativeName>
        <fullName evidence="9">Glycerokinase</fullName>
        <shortName evidence="9">GK</shortName>
    </alternativeName>
</protein>
<feature type="domain" description="Carbohydrate kinase FGGY N-terminal" evidence="11">
    <location>
        <begin position="13"/>
        <end position="258"/>
    </location>
</feature>
<dbReference type="GO" id="GO:0005829">
    <property type="term" value="C:cytosol"/>
    <property type="evidence" value="ECO:0007669"/>
    <property type="project" value="UniProtKB-ARBA"/>
</dbReference>
<comment type="activity regulation">
    <text evidence="9">Inhibited by fructose 1,6-bisphosphate (FBP).</text>
</comment>
<dbReference type="NCBIfam" id="NF000756">
    <property type="entry name" value="PRK00047.1"/>
    <property type="match status" value="1"/>
</dbReference>
<dbReference type="STRING" id="887898.HMPREF0551_1185"/>
<feature type="binding site" evidence="9">
    <location>
        <position position="23"/>
    </location>
    <ligand>
        <name>ATP</name>
        <dbReference type="ChEBI" id="CHEBI:30616"/>
    </ligand>
</feature>
<comment type="function">
    <text evidence="9">Key enzyme in the regulation of glycerol uptake and metabolism. Catalyzes the phosphorylation of glycerol to yield sn-glycerol 3-phosphate.</text>
</comment>
<feature type="binding site" evidence="9">
    <location>
        <position position="142"/>
    </location>
    <ligand>
        <name>sn-glycerol 3-phosphate</name>
        <dbReference type="ChEBI" id="CHEBI:57597"/>
    </ligand>
</feature>
<dbReference type="HOGENOM" id="CLU_009281_2_3_4"/>
<evidence type="ECO:0000256" key="6">
    <source>
        <dbReference type="ARBA" id="ARBA00022798"/>
    </source>
</evidence>
<evidence type="ECO:0000256" key="3">
    <source>
        <dbReference type="ARBA" id="ARBA00022679"/>
    </source>
</evidence>
<evidence type="ECO:0000313" key="13">
    <source>
        <dbReference type="EMBL" id="EFV95226.1"/>
    </source>
</evidence>
<keyword evidence="5 9" id="KW-0418">Kinase</keyword>
<comment type="caution">
    <text evidence="9">Lacks conserved residue(s) required for the propagation of feature annotation.</text>
</comment>
<dbReference type="eggNOG" id="COG0554">
    <property type="taxonomic scope" value="Bacteria"/>
</dbReference>
<evidence type="ECO:0000256" key="2">
    <source>
        <dbReference type="ARBA" id="ARBA00009156"/>
    </source>
</evidence>
<evidence type="ECO:0000256" key="7">
    <source>
        <dbReference type="ARBA" id="ARBA00022840"/>
    </source>
</evidence>